<dbReference type="Pfam" id="PF07714">
    <property type="entry name" value="PK_Tyr_Ser-Thr"/>
    <property type="match status" value="1"/>
</dbReference>
<keyword evidence="1" id="KW-0547">Nucleotide-binding</keyword>
<dbReference type="EMBL" id="CAJVQB010013294">
    <property type="protein sequence ID" value="CAG8761249.1"/>
    <property type="molecule type" value="Genomic_DNA"/>
</dbReference>
<dbReference type="PANTHER" id="PTHR27001:SF931">
    <property type="entry name" value="OS11G0664100 PROTEIN"/>
    <property type="match status" value="1"/>
</dbReference>
<name>A0ABN7VEG1_GIGMA</name>
<dbReference type="SUPFAM" id="SSF56112">
    <property type="entry name" value="Protein kinase-like (PK-like)"/>
    <property type="match status" value="1"/>
</dbReference>
<evidence type="ECO:0000313" key="5">
    <source>
        <dbReference type="Proteomes" id="UP000789901"/>
    </source>
</evidence>
<dbReference type="Proteomes" id="UP000789901">
    <property type="component" value="Unassembled WGS sequence"/>
</dbReference>
<feature type="non-terminal residue" evidence="4">
    <location>
        <position position="325"/>
    </location>
</feature>
<dbReference type="Gene3D" id="1.10.510.10">
    <property type="entry name" value="Transferase(Phosphotransferase) domain 1"/>
    <property type="match status" value="1"/>
</dbReference>
<keyword evidence="2" id="KW-0067">ATP-binding</keyword>
<gene>
    <name evidence="4" type="ORF">GMARGA_LOCUS17503</name>
</gene>
<comment type="caution">
    <text evidence="4">The sequence shown here is derived from an EMBL/GenBank/DDBJ whole genome shotgun (WGS) entry which is preliminary data.</text>
</comment>
<dbReference type="SMART" id="SM00220">
    <property type="entry name" value="S_TKc"/>
    <property type="match status" value="1"/>
</dbReference>
<dbReference type="InterPro" id="IPR000719">
    <property type="entry name" value="Prot_kinase_dom"/>
</dbReference>
<evidence type="ECO:0000259" key="3">
    <source>
        <dbReference type="PROSITE" id="PS50011"/>
    </source>
</evidence>
<dbReference type="PANTHER" id="PTHR27001">
    <property type="entry name" value="OS01G0253100 PROTEIN"/>
    <property type="match status" value="1"/>
</dbReference>
<dbReference type="InterPro" id="IPR011009">
    <property type="entry name" value="Kinase-like_dom_sf"/>
</dbReference>
<evidence type="ECO:0000313" key="4">
    <source>
        <dbReference type="EMBL" id="CAG8761249.1"/>
    </source>
</evidence>
<protein>
    <submittedName>
        <fullName evidence="4">29646_t:CDS:1</fullName>
    </submittedName>
</protein>
<evidence type="ECO:0000256" key="1">
    <source>
        <dbReference type="ARBA" id="ARBA00022741"/>
    </source>
</evidence>
<accession>A0ABN7VEG1</accession>
<evidence type="ECO:0000256" key="2">
    <source>
        <dbReference type="ARBA" id="ARBA00022840"/>
    </source>
</evidence>
<dbReference type="InterPro" id="IPR001245">
    <property type="entry name" value="Ser-Thr/Tyr_kinase_cat_dom"/>
</dbReference>
<organism evidence="4 5">
    <name type="scientific">Gigaspora margarita</name>
    <dbReference type="NCBI Taxonomy" id="4874"/>
    <lineage>
        <taxon>Eukaryota</taxon>
        <taxon>Fungi</taxon>
        <taxon>Fungi incertae sedis</taxon>
        <taxon>Mucoromycota</taxon>
        <taxon>Glomeromycotina</taxon>
        <taxon>Glomeromycetes</taxon>
        <taxon>Diversisporales</taxon>
        <taxon>Gigasporaceae</taxon>
        <taxon>Gigaspora</taxon>
    </lineage>
</organism>
<feature type="domain" description="Protein kinase" evidence="3">
    <location>
        <begin position="84"/>
        <end position="325"/>
    </location>
</feature>
<reference evidence="4 5" key="1">
    <citation type="submission" date="2021-06" db="EMBL/GenBank/DDBJ databases">
        <authorList>
            <person name="Kallberg Y."/>
            <person name="Tangrot J."/>
            <person name="Rosling A."/>
        </authorList>
    </citation>
    <scope>NUCLEOTIDE SEQUENCE [LARGE SCALE GENOMIC DNA]</scope>
    <source>
        <strain evidence="4 5">120-4 pot B 10/14</strain>
    </source>
</reference>
<proteinExistence type="predicted"/>
<dbReference type="PROSITE" id="PS50011">
    <property type="entry name" value="PROTEIN_KINASE_DOM"/>
    <property type="match status" value="1"/>
</dbReference>
<sequence>MTATNISKILLSCLPKCATKSTSNKKILNKRKSSHNVTLESSSEQPDQVIKSNYKIEQTILPVIPTVVFNDEIESNLLSTNEDRRKSKILLSNANEYSISDDSQSPKDIWNDEKKIWERGGERTVAVKRLHNSANINPEFLNELKLHSHRFRDSYILQYFGISRHLITGDFMLVMEFANKGNLRNYIQSVPNMSWAQKIDILESLIIGLSQLHNDAILPHKDFHPGNILISNLGFPDDEPIIVTSVSDFGLTKPAKLYNTKSGEFYQQFKEADENRHKESPLISLHPQAIYTSRPLKQFTRYTTISYQESLESSSFYEHSRHNST</sequence>
<keyword evidence="5" id="KW-1185">Reference proteome</keyword>